<dbReference type="Gene3D" id="1.10.357.10">
    <property type="entry name" value="Tetracycline Repressor, domain 2"/>
    <property type="match status" value="1"/>
</dbReference>
<proteinExistence type="predicted"/>
<evidence type="ECO:0000256" key="2">
    <source>
        <dbReference type="PROSITE-ProRule" id="PRU00335"/>
    </source>
</evidence>
<dbReference type="GO" id="GO:0003677">
    <property type="term" value="F:DNA binding"/>
    <property type="evidence" value="ECO:0007669"/>
    <property type="project" value="UniProtKB-UniRule"/>
</dbReference>
<evidence type="ECO:0000313" key="5">
    <source>
        <dbReference type="Proteomes" id="UP000515663"/>
    </source>
</evidence>
<dbReference type="EMBL" id="CP059491">
    <property type="protein sequence ID" value="QMT00582.1"/>
    <property type="molecule type" value="Genomic_DNA"/>
</dbReference>
<dbReference type="KEGG" id="gji:H1R19_17010"/>
<dbReference type="InterPro" id="IPR009057">
    <property type="entry name" value="Homeodomain-like_sf"/>
</dbReference>
<keyword evidence="5" id="KW-1185">Reference proteome</keyword>
<dbReference type="RefSeq" id="WP_219849642.1">
    <property type="nucleotide sequence ID" value="NZ_CP059491.1"/>
</dbReference>
<feature type="DNA-binding region" description="H-T-H motif" evidence="2">
    <location>
        <begin position="36"/>
        <end position="55"/>
    </location>
</feature>
<dbReference type="AlphaFoldDB" id="A0A7D7QG16"/>
<keyword evidence="1 2" id="KW-0238">DNA-binding</keyword>
<feature type="domain" description="HTH tetR-type" evidence="3">
    <location>
        <begin position="14"/>
        <end position="73"/>
    </location>
</feature>
<sequence>MPRIQAPTVAEHRRQQEEAILAGAKAILADTGKAPTLAAVGQRVGLARSSVYQYYASSDELLAAVVADVFPAWARHVRDRVAAQTDSGRQIWEYISANVELFTGTEQDVANALVRVVDATVLQGPMERFHRELQEPLVDALAAHGEPRPHEVAQLIDSMIIQACRSVGADDDARADDVPTTAGGPAVTEVIRRLLGGYLRLSDA</sequence>
<dbReference type="PROSITE" id="PS50977">
    <property type="entry name" value="HTH_TETR_2"/>
    <property type="match status" value="1"/>
</dbReference>
<dbReference type="InterPro" id="IPR001647">
    <property type="entry name" value="HTH_TetR"/>
</dbReference>
<gene>
    <name evidence="4" type="ORF">H1R19_17010</name>
</gene>
<organism evidence="4 5">
    <name type="scientific">Gordonia jinghuaiqii</name>
    <dbReference type="NCBI Taxonomy" id="2758710"/>
    <lineage>
        <taxon>Bacteria</taxon>
        <taxon>Bacillati</taxon>
        <taxon>Actinomycetota</taxon>
        <taxon>Actinomycetes</taxon>
        <taxon>Mycobacteriales</taxon>
        <taxon>Gordoniaceae</taxon>
        <taxon>Gordonia</taxon>
    </lineage>
</organism>
<reference evidence="5" key="1">
    <citation type="submission" date="2020-07" db="EMBL/GenBank/DDBJ databases">
        <title>novel species isolated from the respiratory tract of Marmot.</title>
        <authorList>
            <person name="Zhang G."/>
        </authorList>
    </citation>
    <scope>NUCLEOTIDE SEQUENCE [LARGE SCALE GENOMIC DNA]</scope>
    <source>
        <strain evidence="5">686</strain>
    </source>
</reference>
<accession>A0A7D7QG16</accession>
<protein>
    <submittedName>
        <fullName evidence="4">TetR/AcrR family transcriptional regulator</fullName>
    </submittedName>
</protein>
<dbReference type="PRINTS" id="PR00455">
    <property type="entry name" value="HTHTETR"/>
</dbReference>
<dbReference type="SUPFAM" id="SSF46689">
    <property type="entry name" value="Homeodomain-like"/>
    <property type="match status" value="1"/>
</dbReference>
<evidence type="ECO:0000256" key="1">
    <source>
        <dbReference type="ARBA" id="ARBA00023125"/>
    </source>
</evidence>
<name>A0A7D7QG16_9ACTN</name>
<dbReference type="Proteomes" id="UP000515663">
    <property type="component" value="Chromosome"/>
</dbReference>
<evidence type="ECO:0000313" key="4">
    <source>
        <dbReference type="EMBL" id="QMT00582.1"/>
    </source>
</evidence>
<evidence type="ECO:0000259" key="3">
    <source>
        <dbReference type="PROSITE" id="PS50977"/>
    </source>
</evidence>